<keyword evidence="2" id="KW-0433">Leucine-rich repeat</keyword>
<dbReference type="InterPro" id="IPR001611">
    <property type="entry name" value="Leu-rich_rpt"/>
</dbReference>
<keyword evidence="3" id="KW-0812">Transmembrane</keyword>
<dbReference type="SUPFAM" id="SSF52058">
    <property type="entry name" value="L domain-like"/>
    <property type="match status" value="1"/>
</dbReference>
<proteinExistence type="predicted"/>
<evidence type="ECO:0000256" key="1">
    <source>
        <dbReference type="ARBA" id="ARBA00004479"/>
    </source>
</evidence>
<dbReference type="PANTHER" id="PTHR27000">
    <property type="entry name" value="LEUCINE-RICH REPEAT RECEPTOR-LIKE PROTEIN KINASE FAMILY PROTEIN-RELATED"/>
    <property type="match status" value="1"/>
</dbReference>
<evidence type="ECO:0000256" key="9">
    <source>
        <dbReference type="ARBA" id="ARBA00023180"/>
    </source>
</evidence>
<evidence type="ECO:0000256" key="3">
    <source>
        <dbReference type="ARBA" id="ARBA00022692"/>
    </source>
</evidence>
<evidence type="ECO:0000256" key="5">
    <source>
        <dbReference type="ARBA" id="ARBA00022737"/>
    </source>
</evidence>
<dbReference type="InterPro" id="IPR032675">
    <property type="entry name" value="LRR_dom_sf"/>
</dbReference>
<organism evidence="10 11">
    <name type="scientific">Hevea brasiliensis</name>
    <name type="common">Para rubber tree</name>
    <name type="synonym">Siphonia brasiliensis</name>
    <dbReference type="NCBI Taxonomy" id="3981"/>
    <lineage>
        <taxon>Eukaryota</taxon>
        <taxon>Viridiplantae</taxon>
        <taxon>Streptophyta</taxon>
        <taxon>Embryophyta</taxon>
        <taxon>Tracheophyta</taxon>
        <taxon>Spermatophyta</taxon>
        <taxon>Magnoliopsida</taxon>
        <taxon>eudicotyledons</taxon>
        <taxon>Gunneridae</taxon>
        <taxon>Pentapetalae</taxon>
        <taxon>rosids</taxon>
        <taxon>fabids</taxon>
        <taxon>Malpighiales</taxon>
        <taxon>Euphorbiaceae</taxon>
        <taxon>Crotonoideae</taxon>
        <taxon>Micrandreae</taxon>
        <taxon>Hevea</taxon>
    </lineage>
</organism>
<dbReference type="Pfam" id="PF00560">
    <property type="entry name" value="LRR_1"/>
    <property type="match status" value="4"/>
</dbReference>
<evidence type="ECO:0000256" key="7">
    <source>
        <dbReference type="ARBA" id="ARBA00023136"/>
    </source>
</evidence>
<evidence type="ECO:0000313" key="11">
    <source>
        <dbReference type="Proteomes" id="UP000467840"/>
    </source>
</evidence>
<keyword evidence="6" id="KW-1133">Transmembrane helix</keyword>
<evidence type="ECO:0000256" key="6">
    <source>
        <dbReference type="ARBA" id="ARBA00022989"/>
    </source>
</evidence>
<comment type="caution">
    <text evidence="10">The sequence shown here is derived from an EMBL/GenBank/DDBJ whole genome shotgun (WGS) entry which is preliminary data.</text>
</comment>
<keyword evidence="4" id="KW-0732">Signal</keyword>
<keyword evidence="11" id="KW-1185">Reference proteome</keyword>
<evidence type="ECO:0000256" key="2">
    <source>
        <dbReference type="ARBA" id="ARBA00022614"/>
    </source>
</evidence>
<dbReference type="GO" id="GO:0016020">
    <property type="term" value="C:membrane"/>
    <property type="evidence" value="ECO:0007669"/>
    <property type="project" value="UniProtKB-SubCell"/>
</dbReference>
<evidence type="ECO:0000256" key="8">
    <source>
        <dbReference type="ARBA" id="ARBA00023170"/>
    </source>
</evidence>
<gene>
    <name evidence="10" type="ORF">GH714_043126</name>
</gene>
<dbReference type="EMBL" id="JAAGAX010000049">
    <property type="protein sequence ID" value="KAF2282835.1"/>
    <property type="molecule type" value="Genomic_DNA"/>
</dbReference>
<reference evidence="10 11" key="1">
    <citation type="journal article" date="2020" name="Mol. Plant">
        <title>The Chromosome-Based Rubber Tree Genome Provides New Insights into Spurge Genome Evolution and Rubber Biosynthesis.</title>
        <authorList>
            <person name="Liu J."/>
            <person name="Shi C."/>
            <person name="Shi C.C."/>
            <person name="Li W."/>
            <person name="Zhang Q.J."/>
            <person name="Zhang Y."/>
            <person name="Li K."/>
            <person name="Lu H.F."/>
            <person name="Shi C."/>
            <person name="Zhu S.T."/>
            <person name="Xiao Z.Y."/>
            <person name="Nan H."/>
            <person name="Yue Y."/>
            <person name="Zhu X.G."/>
            <person name="Wu Y."/>
            <person name="Hong X.N."/>
            <person name="Fan G.Y."/>
            <person name="Tong Y."/>
            <person name="Zhang D."/>
            <person name="Mao C.L."/>
            <person name="Liu Y.L."/>
            <person name="Hao S.J."/>
            <person name="Liu W.Q."/>
            <person name="Lv M.Q."/>
            <person name="Zhang H.B."/>
            <person name="Liu Y."/>
            <person name="Hu-Tang G.R."/>
            <person name="Wang J.P."/>
            <person name="Wang J.H."/>
            <person name="Sun Y.H."/>
            <person name="Ni S.B."/>
            <person name="Chen W.B."/>
            <person name="Zhang X.C."/>
            <person name="Jiao Y.N."/>
            <person name="Eichler E.E."/>
            <person name="Li G.H."/>
            <person name="Liu X."/>
            <person name="Gao L.Z."/>
        </authorList>
    </citation>
    <scope>NUCLEOTIDE SEQUENCE [LARGE SCALE GENOMIC DNA]</scope>
    <source>
        <strain evidence="11">cv. GT1</strain>
        <tissue evidence="10">Leaf</tissue>
    </source>
</reference>
<comment type="subcellular location">
    <subcellularLocation>
        <location evidence="1">Membrane</location>
        <topology evidence="1">Single-pass type I membrane protein</topology>
    </subcellularLocation>
</comment>
<dbReference type="AlphaFoldDB" id="A0A6A6K318"/>
<sequence length="153" mass="16557">MTSNLEILSLGENNFSGLLKPGIGKLYNLRTVKAGYNSFTDPIPPEIANLSQLITLSLCGSRFSVLIPPTLSKLSSIQGLVFQSDALEVELGMLEAVQAIDLSNKNLSGVIPETLGGCRNSISLDLSGNKLSVQFQLDLQSAECAYERELFYE</sequence>
<evidence type="ECO:0000313" key="10">
    <source>
        <dbReference type="EMBL" id="KAF2282835.1"/>
    </source>
</evidence>
<dbReference type="PANTHER" id="PTHR27000:SF642">
    <property type="entry name" value="INACTIVE LEUCINE-RICH REPEAT RECEPTOR KINASE XIAO-RELATED"/>
    <property type="match status" value="1"/>
</dbReference>
<keyword evidence="7" id="KW-0472">Membrane</keyword>
<dbReference type="Proteomes" id="UP000467840">
    <property type="component" value="Unassembled WGS sequence"/>
</dbReference>
<evidence type="ECO:0000256" key="4">
    <source>
        <dbReference type="ARBA" id="ARBA00022729"/>
    </source>
</evidence>
<accession>A0A6A6K318</accession>
<dbReference type="Gene3D" id="3.80.10.10">
    <property type="entry name" value="Ribonuclease Inhibitor"/>
    <property type="match status" value="2"/>
</dbReference>
<keyword evidence="5" id="KW-0677">Repeat</keyword>
<protein>
    <submittedName>
        <fullName evidence="10">Uncharacterized protein</fullName>
    </submittedName>
</protein>
<keyword evidence="8" id="KW-0675">Receptor</keyword>
<keyword evidence="9" id="KW-0325">Glycoprotein</keyword>
<name>A0A6A6K318_HEVBR</name>